<keyword evidence="2" id="KW-1185">Reference proteome</keyword>
<dbReference type="InterPro" id="IPR032675">
    <property type="entry name" value="LRR_dom_sf"/>
</dbReference>
<protein>
    <submittedName>
        <fullName evidence="1">Uncharacterized protein</fullName>
    </submittedName>
</protein>
<dbReference type="OrthoDB" id="2631350at2759"/>
<evidence type="ECO:0000313" key="2">
    <source>
        <dbReference type="Proteomes" id="UP000219338"/>
    </source>
</evidence>
<dbReference type="SUPFAM" id="SSF52047">
    <property type="entry name" value="RNI-like"/>
    <property type="match status" value="1"/>
</dbReference>
<reference evidence="2" key="1">
    <citation type="journal article" date="2017" name="Nat. Ecol. Evol.">
        <title>Genome expansion and lineage-specific genetic innovations in the forest pathogenic fungi Armillaria.</title>
        <authorList>
            <person name="Sipos G."/>
            <person name="Prasanna A.N."/>
            <person name="Walter M.C."/>
            <person name="O'Connor E."/>
            <person name="Balint B."/>
            <person name="Krizsan K."/>
            <person name="Kiss B."/>
            <person name="Hess J."/>
            <person name="Varga T."/>
            <person name="Slot J."/>
            <person name="Riley R."/>
            <person name="Boka B."/>
            <person name="Rigling D."/>
            <person name="Barry K."/>
            <person name="Lee J."/>
            <person name="Mihaltcheva S."/>
            <person name="LaButti K."/>
            <person name="Lipzen A."/>
            <person name="Waldron R."/>
            <person name="Moloney N.M."/>
            <person name="Sperisen C."/>
            <person name="Kredics L."/>
            <person name="Vagvoelgyi C."/>
            <person name="Patrignani A."/>
            <person name="Fitzpatrick D."/>
            <person name="Nagy I."/>
            <person name="Doyle S."/>
            <person name="Anderson J.B."/>
            <person name="Grigoriev I.V."/>
            <person name="Gueldener U."/>
            <person name="Muensterkoetter M."/>
            <person name="Nagy L.G."/>
        </authorList>
    </citation>
    <scope>NUCLEOTIDE SEQUENCE [LARGE SCALE GENOMIC DNA]</scope>
    <source>
        <strain evidence="2">C18/9</strain>
    </source>
</reference>
<accession>A0A284R344</accession>
<organism evidence="1 2">
    <name type="scientific">Armillaria ostoyae</name>
    <name type="common">Armillaria root rot fungus</name>
    <dbReference type="NCBI Taxonomy" id="47428"/>
    <lineage>
        <taxon>Eukaryota</taxon>
        <taxon>Fungi</taxon>
        <taxon>Dikarya</taxon>
        <taxon>Basidiomycota</taxon>
        <taxon>Agaricomycotina</taxon>
        <taxon>Agaricomycetes</taxon>
        <taxon>Agaricomycetidae</taxon>
        <taxon>Agaricales</taxon>
        <taxon>Marasmiineae</taxon>
        <taxon>Physalacriaceae</taxon>
        <taxon>Armillaria</taxon>
    </lineage>
</organism>
<dbReference type="AlphaFoldDB" id="A0A284R344"/>
<dbReference type="STRING" id="47428.A0A284R344"/>
<dbReference type="EMBL" id="FUEG01000004">
    <property type="protein sequence ID" value="SJL03095.1"/>
    <property type="molecule type" value="Genomic_DNA"/>
</dbReference>
<sequence length="731" mass="81178">MAGLIADNLVTAVLYNADLLGFICKNLWDIEQAPGGLVNGIRVHSLLSLALTCHAVSETALDFLWQEIHGMKPLLYIFPRAPASDNNQWILPDIISDDTWARFERYSCRVHSITLDAQLRAAHSSTIFLRLSGRQEPLFPNLQKLTVDMSFAADTSILLFLASPRLETVNIAFPSNAEAAMASTSVWTVGWKLPMLQSFTISSIRHAGGHRPRPLGTICPFTNFSGLRKLRRLKIESHSADVDFLVQLSSLPDLSHLQIVISQSLPTDSWKVDDGFRSLVSLYITTPVSLMPRVLRLIRSGSLTSLVHIDDHSQSYNEIGHFMQDFHTEIVSRFPSLLNLSINYRKCNGQLTQQSRDSTLAVFEPLCGLCKLREFTYNPMPTLETGIVELLLAPAWPEIRVFNIPLVQGPCPTYGVLCTLAKCCPHLSELSMPIAFPSDDAPLGDDHGPFSHKLRILSSPNTSVSRFASVARYLDGMFPFLISISGGQGWDQVESIVLEACQPVRRDQTIRGNPAKHLPPAETLSDEEDFADEMDDVVDVIPTQHRPPSEQEIAAASLIQRVYRKVLQRRLDDAQRGIAGPRAQIYASCAKEVSRLGGKSGRYLHLFLGPLPHILVCLEIVRIETVKQRVKTKRKLKKCGLNDKGVLDDLLIQINKANRTAIELQKQLSPSSSFHERCDGKELGKLVEKANDLVSSLPFKTSSDLSDDLHLAIKGIVTERSSATIHKTVDA</sequence>
<proteinExistence type="predicted"/>
<name>A0A284R344_ARMOS</name>
<evidence type="ECO:0000313" key="1">
    <source>
        <dbReference type="EMBL" id="SJL03095.1"/>
    </source>
</evidence>
<dbReference type="Gene3D" id="3.80.10.10">
    <property type="entry name" value="Ribonuclease Inhibitor"/>
    <property type="match status" value="1"/>
</dbReference>
<gene>
    <name evidence="1" type="ORF">ARMOST_06441</name>
</gene>
<dbReference type="Proteomes" id="UP000219338">
    <property type="component" value="Unassembled WGS sequence"/>
</dbReference>
<dbReference type="OMA" id="FHTEIVS"/>